<dbReference type="Proteomes" id="UP001304461">
    <property type="component" value="Unassembled WGS sequence"/>
</dbReference>
<gene>
    <name evidence="2" type="ORF">VB738_03015</name>
</gene>
<name>A0ABU5RR17_9CYAN</name>
<protein>
    <submittedName>
        <fullName evidence="2">Uncharacterized protein</fullName>
    </submittedName>
</protein>
<evidence type="ECO:0000313" key="3">
    <source>
        <dbReference type="Proteomes" id="UP001304461"/>
    </source>
</evidence>
<feature type="chain" id="PRO_5046590737" evidence="1">
    <location>
        <begin position="20"/>
        <end position="195"/>
    </location>
</feature>
<sequence length="195" mass="20153">MPVPLAAVPLLLAASPVFAASPVLAASPLPADGFVPFTRPEIQALDQDGGTNGEVETFDPIARARLIAEQMPRRWSGRYQSFSGGPAVPVQLRIDGATPIGQMVDLRGAMAIGGVESPVQGNLNAKSDQLDLLVLGDPLGGALEPGGAFQSVQGLSLSGWRAPRLTTPGGRLQLVPERTAQAPAAAQPAPVRGLW</sequence>
<keyword evidence="1" id="KW-0732">Signal</keyword>
<reference evidence="2 3" key="1">
    <citation type="submission" date="2023-12" db="EMBL/GenBank/DDBJ databases">
        <title>Baltic Sea Cyanobacteria.</title>
        <authorList>
            <person name="Delbaje E."/>
            <person name="Fewer D.P."/>
            <person name="Shishido T.K."/>
        </authorList>
    </citation>
    <scope>NUCLEOTIDE SEQUENCE [LARGE SCALE GENOMIC DNA]</scope>
    <source>
        <strain evidence="2 3">UHCC 0139</strain>
    </source>
</reference>
<dbReference type="RefSeq" id="WP_323304319.1">
    <property type="nucleotide sequence ID" value="NZ_JAYGHX010000001.1"/>
</dbReference>
<evidence type="ECO:0000256" key="1">
    <source>
        <dbReference type="SAM" id="SignalP"/>
    </source>
</evidence>
<evidence type="ECO:0000313" key="2">
    <source>
        <dbReference type="EMBL" id="MEA5390225.1"/>
    </source>
</evidence>
<accession>A0ABU5RR17</accession>
<comment type="caution">
    <text evidence="2">The sequence shown here is derived from an EMBL/GenBank/DDBJ whole genome shotgun (WGS) entry which is preliminary data.</text>
</comment>
<feature type="signal peptide" evidence="1">
    <location>
        <begin position="1"/>
        <end position="19"/>
    </location>
</feature>
<organism evidence="2 3">
    <name type="scientific">Cyanobium gracile UHCC 0139</name>
    <dbReference type="NCBI Taxonomy" id="3110308"/>
    <lineage>
        <taxon>Bacteria</taxon>
        <taxon>Bacillati</taxon>
        <taxon>Cyanobacteriota</taxon>
        <taxon>Cyanophyceae</taxon>
        <taxon>Synechococcales</taxon>
        <taxon>Prochlorococcaceae</taxon>
        <taxon>Cyanobium</taxon>
    </lineage>
</organism>
<proteinExistence type="predicted"/>
<keyword evidence="3" id="KW-1185">Reference proteome</keyword>
<dbReference type="EMBL" id="JAYGHX010000001">
    <property type="protein sequence ID" value="MEA5390225.1"/>
    <property type="molecule type" value="Genomic_DNA"/>
</dbReference>